<gene>
    <name evidence="5" type="ORF">PODLI_1B025055</name>
</gene>
<protein>
    <recommendedName>
        <fullName evidence="4">UPAR/Ly6 domain-containing protein</fullName>
    </recommendedName>
</protein>
<evidence type="ECO:0000256" key="3">
    <source>
        <dbReference type="ARBA" id="ARBA00023157"/>
    </source>
</evidence>
<evidence type="ECO:0000256" key="1">
    <source>
        <dbReference type="ARBA" id="ARBA00004613"/>
    </source>
</evidence>
<comment type="caution">
    <text evidence="5">The sequence shown here is derived from an EMBL/GenBank/DDBJ whole genome shotgun (WGS) entry which is preliminary data.</text>
</comment>
<feature type="domain" description="UPAR/Ly6" evidence="4">
    <location>
        <begin position="6"/>
        <end position="80"/>
    </location>
</feature>
<keyword evidence="3" id="KW-1015">Disulfide bond</keyword>
<evidence type="ECO:0000313" key="5">
    <source>
        <dbReference type="EMBL" id="CAI7934777.1"/>
    </source>
</evidence>
<dbReference type="InterPro" id="IPR016054">
    <property type="entry name" value="LY6_UPA_recep-like"/>
</dbReference>
<dbReference type="Proteomes" id="UP001178461">
    <property type="component" value="Unassembled WGS sequence"/>
</dbReference>
<evidence type="ECO:0000259" key="4">
    <source>
        <dbReference type="Pfam" id="PF00021"/>
    </source>
</evidence>
<name>A0AA35VVV1_9SAUR</name>
<dbReference type="InterPro" id="IPR045860">
    <property type="entry name" value="Snake_toxin-like_sf"/>
</dbReference>
<dbReference type="PANTHER" id="PTHR20914:SF9">
    <property type="entry name" value="COILED, ISOFORM A"/>
    <property type="match status" value="1"/>
</dbReference>
<organism evidence="5 6">
    <name type="scientific">Podarcis lilfordi</name>
    <name type="common">Lilford's wall lizard</name>
    <dbReference type="NCBI Taxonomy" id="74358"/>
    <lineage>
        <taxon>Eukaryota</taxon>
        <taxon>Metazoa</taxon>
        <taxon>Chordata</taxon>
        <taxon>Craniata</taxon>
        <taxon>Vertebrata</taxon>
        <taxon>Euteleostomi</taxon>
        <taxon>Lepidosauria</taxon>
        <taxon>Squamata</taxon>
        <taxon>Bifurcata</taxon>
        <taxon>Unidentata</taxon>
        <taxon>Episquamata</taxon>
        <taxon>Laterata</taxon>
        <taxon>Lacertibaenia</taxon>
        <taxon>Lacertidae</taxon>
        <taxon>Podarcis</taxon>
    </lineage>
</organism>
<dbReference type="CDD" id="cd23572">
    <property type="entry name" value="TFP_LU_ECD_PINLYP_rpt2"/>
    <property type="match status" value="1"/>
</dbReference>
<feature type="domain" description="UPAR/Ly6" evidence="4">
    <location>
        <begin position="93"/>
        <end position="171"/>
    </location>
</feature>
<comment type="subcellular location">
    <subcellularLocation>
        <location evidence="1">Secreted</location>
    </subcellularLocation>
</comment>
<reference evidence="5" key="1">
    <citation type="submission" date="2022-12" db="EMBL/GenBank/DDBJ databases">
        <authorList>
            <person name="Alioto T."/>
            <person name="Alioto T."/>
            <person name="Gomez Garrido J."/>
        </authorList>
    </citation>
    <scope>NUCLEOTIDE SEQUENCE</scope>
</reference>
<keyword evidence="2" id="KW-0964">Secreted</keyword>
<dbReference type="Pfam" id="PF00021">
    <property type="entry name" value="UPAR_LY6"/>
    <property type="match status" value="2"/>
</dbReference>
<dbReference type="AlphaFoldDB" id="A0AA35VVV1"/>
<proteinExistence type="predicted"/>
<dbReference type="SUPFAM" id="SSF57302">
    <property type="entry name" value="Snake toxin-like"/>
    <property type="match status" value="2"/>
</dbReference>
<accession>A0AA35VVV1</accession>
<dbReference type="Gene3D" id="2.10.60.10">
    <property type="entry name" value="CD59"/>
    <property type="match status" value="1"/>
</dbReference>
<dbReference type="InterPro" id="IPR050918">
    <property type="entry name" value="CNF-like_PLA2_Inhibitor"/>
</dbReference>
<dbReference type="GO" id="GO:0005576">
    <property type="term" value="C:extracellular region"/>
    <property type="evidence" value="ECO:0007669"/>
    <property type="project" value="UniProtKB-SubCell"/>
</dbReference>
<dbReference type="EMBL" id="CANTUW010000001">
    <property type="protein sequence ID" value="CAI7934777.1"/>
    <property type="molecule type" value="Genomic_DNA"/>
</dbReference>
<sequence>MAYEECFDNSLGEDAWDPFCAIEDGLCFAHLTRNGLRGSKKDKFVVGCTPNCTEENYSFTTVDGYLQTIRECCADFLCNDEIHDTDIERVRNRRKCEACRASGSEGCPDLETISCYGNETQCISFVLVHNNSLVPDVSYKGCATPSFCELARTSPYNGYFLGTITQARCCDTLPSPQPLNFEG</sequence>
<keyword evidence="6" id="KW-1185">Reference proteome</keyword>
<dbReference type="PANTHER" id="PTHR20914">
    <property type="entry name" value="LY6/PLAUR DOMAIN-CONTAINING PROTEIN 8"/>
    <property type="match status" value="1"/>
</dbReference>
<evidence type="ECO:0000256" key="2">
    <source>
        <dbReference type="ARBA" id="ARBA00022525"/>
    </source>
</evidence>
<evidence type="ECO:0000313" key="6">
    <source>
        <dbReference type="Proteomes" id="UP001178461"/>
    </source>
</evidence>